<dbReference type="PANTHER" id="PTHR12110:SF52">
    <property type="entry name" value="XYLOSE ISOMERASE"/>
    <property type="match status" value="1"/>
</dbReference>
<dbReference type="InterPro" id="IPR050312">
    <property type="entry name" value="IolE/XylAMocC-like"/>
</dbReference>
<dbReference type="EMBL" id="JBHRTR010000034">
    <property type="protein sequence ID" value="MFC3229826.1"/>
    <property type="molecule type" value="Genomic_DNA"/>
</dbReference>
<dbReference type="GO" id="GO:0016853">
    <property type="term" value="F:isomerase activity"/>
    <property type="evidence" value="ECO:0007669"/>
    <property type="project" value="UniProtKB-KW"/>
</dbReference>
<reference evidence="3" key="1">
    <citation type="journal article" date="2019" name="Int. J. Syst. Evol. Microbiol.">
        <title>The Global Catalogue of Microorganisms (GCM) 10K type strain sequencing project: providing services to taxonomists for standard genome sequencing and annotation.</title>
        <authorList>
            <consortium name="The Broad Institute Genomics Platform"/>
            <consortium name="The Broad Institute Genome Sequencing Center for Infectious Disease"/>
            <person name="Wu L."/>
            <person name="Ma J."/>
        </authorList>
    </citation>
    <scope>NUCLEOTIDE SEQUENCE [LARGE SCALE GENOMIC DNA]</scope>
    <source>
        <strain evidence="3">KCTC 42964</strain>
    </source>
</reference>
<organism evidence="2 3">
    <name type="scientific">Marinibaculum pumilum</name>
    <dbReference type="NCBI Taxonomy" id="1766165"/>
    <lineage>
        <taxon>Bacteria</taxon>
        <taxon>Pseudomonadati</taxon>
        <taxon>Pseudomonadota</taxon>
        <taxon>Alphaproteobacteria</taxon>
        <taxon>Rhodospirillales</taxon>
        <taxon>Rhodospirillaceae</taxon>
        <taxon>Marinibaculum</taxon>
    </lineage>
</organism>
<feature type="domain" description="Xylose isomerase-like TIM barrel" evidence="1">
    <location>
        <begin position="27"/>
        <end position="265"/>
    </location>
</feature>
<dbReference type="Proteomes" id="UP001595528">
    <property type="component" value="Unassembled WGS sequence"/>
</dbReference>
<dbReference type="PANTHER" id="PTHR12110">
    <property type="entry name" value="HYDROXYPYRUVATE ISOMERASE"/>
    <property type="match status" value="1"/>
</dbReference>
<evidence type="ECO:0000313" key="3">
    <source>
        <dbReference type="Proteomes" id="UP001595528"/>
    </source>
</evidence>
<protein>
    <submittedName>
        <fullName evidence="2">Sugar phosphate isomerase/epimerase family protein</fullName>
    </submittedName>
</protein>
<sequence>MSEPDLKKLSINLATLRGQCDLVQAVDVCLKHGITAIAPWRDQIAAVGLDRAARAVRENRLQVTGLCRGGMFPAATPEERQAAIDDNLRALEEAVALSADCLVLVVGGLPDGSKDIGAARQMVADGIAAILERCRNAKMPLAIEPLHPMYAADRACINTIDQALDVCDILDPDNTGGIGVAVDAYHVWWDPRLEAALARAGEGNRILAHHICDWLVPTKDLLLDRGMMGDGVIDLARLRRLVLAAGFDGPQEVEIFSAEDWWKRPADETARTCVERWRTHCQP</sequence>
<dbReference type="SUPFAM" id="SSF51658">
    <property type="entry name" value="Xylose isomerase-like"/>
    <property type="match status" value="1"/>
</dbReference>
<dbReference type="Pfam" id="PF01261">
    <property type="entry name" value="AP_endonuc_2"/>
    <property type="match status" value="1"/>
</dbReference>
<gene>
    <name evidence="2" type="ORF">ACFOGJ_21430</name>
</gene>
<keyword evidence="3" id="KW-1185">Reference proteome</keyword>
<keyword evidence="2" id="KW-0413">Isomerase</keyword>
<dbReference type="InterPro" id="IPR036237">
    <property type="entry name" value="Xyl_isomerase-like_sf"/>
</dbReference>
<dbReference type="Gene3D" id="3.20.20.150">
    <property type="entry name" value="Divalent-metal-dependent TIM barrel enzymes"/>
    <property type="match status" value="1"/>
</dbReference>
<evidence type="ECO:0000313" key="2">
    <source>
        <dbReference type="EMBL" id="MFC3229826.1"/>
    </source>
</evidence>
<comment type="caution">
    <text evidence="2">The sequence shown here is derived from an EMBL/GenBank/DDBJ whole genome shotgun (WGS) entry which is preliminary data.</text>
</comment>
<evidence type="ECO:0000259" key="1">
    <source>
        <dbReference type="Pfam" id="PF01261"/>
    </source>
</evidence>
<dbReference type="InterPro" id="IPR013022">
    <property type="entry name" value="Xyl_isomerase-like_TIM-brl"/>
</dbReference>
<dbReference type="RefSeq" id="WP_379904391.1">
    <property type="nucleotide sequence ID" value="NZ_JBHRTR010000034.1"/>
</dbReference>
<name>A0ABV7L574_9PROT</name>
<accession>A0ABV7L574</accession>
<proteinExistence type="predicted"/>